<sequence>MPDNCLKEDGYIAIEEAGTVTSSGLDTYHTTGRIERLPYAKP</sequence>
<name>A0A654DLL2_SPHMU</name>
<protein>
    <submittedName>
        <fullName evidence="1">Flavin oxidoreductase</fullName>
    </submittedName>
</protein>
<organism evidence="1 2">
    <name type="scientific">Sphingobacterium multivorum</name>
    <dbReference type="NCBI Taxonomy" id="28454"/>
    <lineage>
        <taxon>Bacteria</taxon>
        <taxon>Pseudomonadati</taxon>
        <taxon>Bacteroidota</taxon>
        <taxon>Sphingobacteriia</taxon>
        <taxon>Sphingobacteriales</taxon>
        <taxon>Sphingobacteriaceae</taxon>
        <taxon>Sphingobacterium</taxon>
    </lineage>
</organism>
<dbReference type="RefSeq" id="WP_256604660.1">
    <property type="nucleotide sequence ID" value="NZ_CP069793.1"/>
</dbReference>
<dbReference type="EMBL" id="CABWMV010000026">
    <property type="protein sequence ID" value="VXD06855.1"/>
    <property type="molecule type" value="Genomic_DNA"/>
</dbReference>
<dbReference type="AlphaFoldDB" id="A0A654DLL2"/>
<proteinExistence type="predicted"/>
<evidence type="ECO:0000313" key="1">
    <source>
        <dbReference type="EMBL" id="VXD06855.1"/>
    </source>
</evidence>
<evidence type="ECO:0000313" key="2">
    <source>
        <dbReference type="Proteomes" id="UP000432350"/>
    </source>
</evidence>
<reference evidence="1 2" key="1">
    <citation type="submission" date="2019-10" db="EMBL/GenBank/DDBJ databases">
        <authorList>
            <person name="Karimi E."/>
        </authorList>
    </citation>
    <scope>NUCLEOTIDE SEQUENCE [LARGE SCALE GENOMIC DNA]</scope>
    <source>
        <strain evidence="1">Sphingobacterium sp. 8BC</strain>
    </source>
</reference>
<gene>
    <name evidence="1" type="ORF">SPHINGO8BC_70184</name>
</gene>
<dbReference type="GeneID" id="97183658"/>
<accession>A0A654DLL2</accession>
<dbReference type="Proteomes" id="UP000432350">
    <property type="component" value="Unassembled WGS sequence"/>
</dbReference>